<organism evidence="8 9">
    <name type="scientific">Megasphaera elsdenii</name>
    <dbReference type="NCBI Taxonomy" id="907"/>
    <lineage>
        <taxon>Bacteria</taxon>
        <taxon>Bacillati</taxon>
        <taxon>Bacillota</taxon>
        <taxon>Negativicutes</taxon>
        <taxon>Veillonellales</taxon>
        <taxon>Veillonellaceae</taxon>
        <taxon>Megasphaera</taxon>
    </lineage>
</organism>
<dbReference type="EMBL" id="CP027569">
    <property type="protein sequence ID" value="AVO26524.1"/>
    <property type="molecule type" value="Genomic_DNA"/>
</dbReference>
<evidence type="ECO:0000256" key="2">
    <source>
        <dbReference type="ARBA" id="ARBA00007441"/>
    </source>
</evidence>
<sequence length="417" mass="46064">MVKSVAAPQAKGKSAEDKIFGANNRAVALSEKLGADKVINGTVGSMLDEDGNLIMLDVVQKAYKALTPKEIVAYAPIQGYPDYLEAAIDQCFGESRPEGYIRACATSGGSGVLHHVIHNYSEWGDEVLTSDWHWGAYGSMCNDNGRKLREFELLTPDGHFNMESFKANVSDMVAKQYNTVIIMNSPANNPTGYGLSDSEWDEVLAFLKDVVKGKDKNIIFVSDVAYLDYSGEKHECRKFFKKFSNMPDNVLIVVAYTCSKGFTMYGQRMGAMICVTPNKDIADEFVAINQYTSRATWSNSNSAAMKVMANICKDPAKVAELDAERAKYFHLIQERADLFMKEADECGLKYLRYISGFFITIPMEGSQKVCDELEKENIFLVPLGKGIRLAVCSVSKKKIHGLAAKIKSTLDAVGAKQ</sequence>
<proteinExistence type="inferred from homology"/>
<dbReference type="GO" id="GO:0030170">
    <property type="term" value="F:pyridoxal phosphate binding"/>
    <property type="evidence" value="ECO:0007669"/>
    <property type="project" value="InterPro"/>
</dbReference>
<evidence type="ECO:0000256" key="5">
    <source>
        <dbReference type="ARBA" id="ARBA00022679"/>
    </source>
</evidence>
<dbReference type="InterPro" id="IPR015421">
    <property type="entry name" value="PyrdxlP-dep_Trfase_major"/>
</dbReference>
<dbReference type="InterPro" id="IPR015422">
    <property type="entry name" value="PyrdxlP-dep_Trfase_small"/>
</dbReference>
<dbReference type="Pfam" id="PF00155">
    <property type="entry name" value="Aminotran_1_2"/>
    <property type="match status" value="1"/>
</dbReference>
<evidence type="ECO:0000259" key="7">
    <source>
        <dbReference type="Pfam" id="PF00155"/>
    </source>
</evidence>
<evidence type="ECO:0000313" key="9">
    <source>
        <dbReference type="Proteomes" id="UP000238358"/>
    </source>
</evidence>
<evidence type="ECO:0000256" key="4">
    <source>
        <dbReference type="ARBA" id="ARBA00022576"/>
    </source>
</evidence>
<dbReference type="Gene3D" id="3.90.1150.10">
    <property type="entry name" value="Aspartate Aminotransferase, domain 1"/>
    <property type="match status" value="1"/>
</dbReference>
<reference evidence="8 9" key="1">
    <citation type="journal article" date="2018" name="Genome Announc.">
        <title>Complete genomes of two Megasphaera elsdenii strains, NCIMB 702410 and ATCC 25940.</title>
        <authorList>
            <person name="Hatmaker E.A."/>
            <person name="O'Dell K."/>
            <person name="Riley L.A."/>
            <person name="Klingeman D.M."/>
            <person name="Guss A.M."/>
        </authorList>
    </citation>
    <scope>NUCLEOTIDE SEQUENCE [LARGE SCALE GENOMIC DNA]</scope>
    <source>
        <strain evidence="8 9">NCIMB702410</strain>
    </source>
</reference>
<dbReference type="Gene3D" id="3.40.640.10">
    <property type="entry name" value="Type I PLP-dependent aspartate aminotransferase-like (Major domain)"/>
    <property type="match status" value="1"/>
</dbReference>
<dbReference type="Proteomes" id="UP000238358">
    <property type="component" value="Chromosome"/>
</dbReference>
<protein>
    <submittedName>
        <fullName evidence="8">Aminotransferase</fullName>
    </submittedName>
</protein>
<evidence type="ECO:0000256" key="1">
    <source>
        <dbReference type="ARBA" id="ARBA00001933"/>
    </source>
</evidence>
<dbReference type="InterPro" id="IPR000796">
    <property type="entry name" value="Asp_trans"/>
</dbReference>
<gene>
    <name evidence="8" type="ORF">C6Y28_02190</name>
</gene>
<dbReference type="RefSeq" id="WP_027895599.1">
    <property type="nucleotide sequence ID" value="NZ_CP027569.1"/>
</dbReference>
<accession>A0A2S0M4Y8</accession>
<dbReference type="InterPro" id="IPR015424">
    <property type="entry name" value="PyrdxlP-dep_Trfase"/>
</dbReference>
<dbReference type="OrthoDB" id="9766445at2"/>
<comment type="cofactor">
    <cofactor evidence="1">
        <name>pyridoxal 5'-phosphate</name>
        <dbReference type="ChEBI" id="CHEBI:597326"/>
    </cofactor>
</comment>
<comment type="subunit">
    <text evidence="3">Homodimer.</text>
</comment>
<dbReference type="SUPFAM" id="SSF53383">
    <property type="entry name" value="PLP-dependent transferases"/>
    <property type="match status" value="1"/>
</dbReference>
<feature type="domain" description="Aminotransferase class I/classII large" evidence="7">
    <location>
        <begin position="37"/>
        <end position="406"/>
    </location>
</feature>
<evidence type="ECO:0000256" key="3">
    <source>
        <dbReference type="ARBA" id="ARBA00011738"/>
    </source>
</evidence>
<dbReference type="PANTHER" id="PTHR11879">
    <property type="entry name" value="ASPARTATE AMINOTRANSFERASE"/>
    <property type="match status" value="1"/>
</dbReference>
<evidence type="ECO:0000256" key="6">
    <source>
        <dbReference type="ARBA" id="ARBA00022898"/>
    </source>
</evidence>
<dbReference type="AlphaFoldDB" id="A0A2S0M4Y8"/>
<dbReference type="GO" id="GO:0008483">
    <property type="term" value="F:transaminase activity"/>
    <property type="evidence" value="ECO:0007669"/>
    <property type="project" value="UniProtKB-KW"/>
</dbReference>
<dbReference type="GO" id="GO:0006520">
    <property type="term" value="P:amino acid metabolic process"/>
    <property type="evidence" value="ECO:0007669"/>
    <property type="project" value="InterPro"/>
</dbReference>
<dbReference type="InterPro" id="IPR004839">
    <property type="entry name" value="Aminotransferase_I/II_large"/>
</dbReference>
<dbReference type="PANTHER" id="PTHR11879:SF22">
    <property type="entry name" value="ASPARTATE AMINOTRANSFERASE, MITOCHONDRIAL"/>
    <property type="match status" value="1"/>
</dbReference>
<name>A0A2S0M4Y8_MEGEL</name>
<keyword evidence="4 8" id="KW-0032">Aminotransferase</keyword>
<keyword evidence="6" id="KW-0663">Pyridoxal phosphate</keyword>
<keyword evidence="5 8" id="KW-0808">Transferase</keyword>
<dbReference type="GO" id="GO:0042802">
    <property type="term" value="F:identical protein binding"/>
    <property type="evidence" value="ECO:0007669"/>
    <property type="project" value="TreeGrafter"/>
</dbReference>
<comment type="similarity">
    <text evidence="2">Belongs to the class-I pyridoxal-phosphate-dependent aminotransferase family.</text>
</comment>
<dbReference type="CDD" id="cd00609">
    <property type="entry name" value="AAT_like"/>
    <property type="match status" value="1"/>
</dbReference>
<evidence type="ECO:0000313" key="8">
    <source>
        <dbReference type="EMBL" id="AVO26524.1"/>
    </source>
</evidence>